<accession>A0A0F9BTN0</accession>
<gene>
    <name evidence="2" type="ORF">LCGC14_2487660</name>
</gene>
<keyword evidence="1" id="KW-0472">Membrane</keyword>
<sequence>MTTAERDKLLIRLDVGVNGNGVKGLNDRMDDAEEWQKGHPAECPVVAKRKNILATRALEVGIVGLVLGGLRLLFMFGQARGWW</sequence>
<comment type="caution">
    <text evidence="2">The sequence shown here is derived from an EMBL/GenBank/DDBJ whole genome shotgun (WGS) entry which is preliminary data.</text>
</comment>
<proteinExistence type="predicted"/>
<keyword evidence="1" id="KW-0812">Transmembrane</keyword>
<organism evidence="2">
    <name type="scientific">marine sediment metagenome</name>
    <dbReference type="NCBI Taxonomy" id="412755"/>
    <lineage>
        <taxon>unclassified sequences</taxon>
        <taxon>metagenomes</taxon>
        <taxon>ecological metagenomes</taxon>
    </lineage>
</organism>
<dbReference type="EMBL" id="LAZR01039340">
    <property type="protein sequence ID" value="KKL17227.1"/>
    <property type="molecule type" value="Genomic_DNA"/>
</dbReference>
<keyword evidence="1" id="KW-1133">Transmembrane helix</keyword>
<feature type="transmembrane region" description="Helical" evidence="1">
    <location>
        <begin position="57"/>
        <end position="77"/>
    </location>
</feature>
<reference evidence="2" key="1">
    <citation type="journal article" date="2015" name="Nature">
        <title>Complex archaea that bridge the gap between prokaryotes and eukaryotes.</title>
        <authorList>
            <person name="Spang A."/>
            <person name="Saw J.H."/>
            <person name="Jorgensen S.L."/>
            <person name="Zaremba-Niedzwiedzka K."/>
            <person name="Martijn J."/>
            <person name="Lind A.E."/>
            <person name="van Eijk R."/>
            <person name="Schleper C."/>
            <person name="Guy L."/>
            <person name="Ettema T.J."/>
        </authorList>
    </citation>
    <scope>NUCLEOTIDE SEQUENCE</scope>
</reference>
<evidence type="ECO:0000256" key="1">
    <source>
        <dbReference type="SAM" id="Phobius"/>
    </source>
</evidence>
<dbReference type="AlphaFoldDB" id="A0A0F9BTN0"/>
<name>A0A0F9BTN0_9ZZZZ</name>
<protein>
    <submittedName>
        <fullName evidence="2">Uncharacterized protein</fullName>
    </submittedName>
</protein>
<evidence type="ECO:0000313" key="2">
    <source>
        <dbReference type="EMBL" id="KKL17227.1"/>
    </source>
</evidence>